<keyword evidence="7" id="KW-1185">Reference proteome</keyword>
<evidence type="ECO:0000313" key="6">
    <source>
        <dbReference type="Ensembl" id="ENSMALP00000006784.1"/>
    </source>
</evidence>
<organism evidence="6 7">
    <name type="scientific">Monopterus albus</name>
    <name type="common">Swamp eel</name>
    <dbReference type="NCBI Taxonomy" id="43700"/>
    <lineage>
        <taxon>Eukaryota</taxon>
        <taxon>Metazoa</taxon>
        <taxon>Chordata</taxon>
        <taxon>Craniata</taxon>
        <taxon>Vertebrata</taxon>
        <taxon>Euteleostomi</taxon>
        <taxon>Actinopterygii</taxon>
        <taxon>Neopterygii</taxon>
        <taxon>Teleostei</taxon>
        <taxon>Neoteleostei</taxon>
        <taxon>Acanthomorphata</taxon>
        <taxon>Anabantaria</taxon>
        <taxon>Synbranchiformes</taxon>
        <taxon>Synbranchidae</taxon>
        <taxon>Monopterus</taxon>
    </lineage>
</organism>
<evidence type="ECO:0000256" key="3">
    <source>
        <dbReference type="ARBA" id="ARBA00022537"/>
    </source>
</evidence>
<dbReference type="InterPro" id="IPR050677">
    <property type="entry name" value="Actinoporin_PFT"/>
</dbReference>
<dbReference type="PANTHER" id="PTHR40388:SF3">
    <property type="entry name" value="DELTA-ACTITOXIN-AEQ1C-LIKE"/>
    <property type="match status" value="1"/>
</dbReference>
<dbReference type="RefSeq" id="XP_020463097.1">
    <property type="nucleotide sequence ID" value="XM_020607441.1"/>
</dbReference>
<keyword evidence="3" id="KW-1052">Target cell membrane</keyword>
<reference evidence="6" key="1">
    <citation type="submission" date="2025-08" db="UniProtKB">
        <authorList>
            <consortium name="Ensembl"/>
        </authorList>
    </citation>
    <scope>IDENTIFICATION</scope>
</reference>
<evidence type="ECO:0000256" key="5">
    <source>
        <dbReference type="ARBA" id="ARBA00023331"/>
    </source>
</evidence>
<dbReference type="InterPro" id="IPR015926">
    <property type="entry name" value="Cytolysin/lectin"/>
</dbReference>
<dbReference type="InterPro" id="IPR009104">
    <property type="entry name" value="Anemon_actinoporin-like"/>
</dbReference>
<dbReference type="GO" id="GO:0044218">
    <property type="term" value="C:other organism cell membrane"/>
    <property type="evidence" value="ECO:0007669"/>
    <property type="project" value="UniProtKB-KW"/>
</dbReference>
<evidence type="ECO:0000256" key="1">
    <source>
        <dbReference type="ARBA" id="ARBA00004175"/>
    </source>
</evidence>
<dbReference type="GO" id="GO:0042151">
    <property type="term" value="C:nematocyst"/>
    <property type="evidence" value="ECO:0007669"/>
    <property type="project" value="UniProtKB-SubCell"/>
</dbReference>
<dbReference type="Pfam" id="PF06369">
    <property type="entry name" value="Anemone_cytotox"/>
    <property type="match status" value="1"/>
</dbReference>
<keyword evidence="4" id="KW-1053">Target membrane</keyword>
<dbReference type="Proteomes" id="UP000261600">
    <property type="component" value="Unplaced"/>
</dbReference>
<sequence length="177" mass="19609">MPETGEAVSAILTTNRNCTIEIINVSSNYCLINPKVYMTSGFCHHPPQPTVRTTMTEVCSFTKDDNTATGAVGLLTYDLFHMKSRVCSERVAIMFSVPFDHSLYKNRLAVGVVDQSCACDKKLYDQMYEGKDLSHFICAETNGSGLEFKAANVDLRATMSNIGKAIVKIELFDKMGR</sequence>
<dbReference type="AlphaFoldDB" id="A0A3Q3IP63"/>
<dbReference type="SUPFAM" id="SSF63724">
    <property type="entry name" value="Cytolysin/lectin"/>
    <property type="match status" value="1"/>
</dbReference>
<dbReference type="Ensembl" id="ENSMALT00000006928.1">
    <property type="protein sequence ID" value="ENSMALP00000006784.1"/>
    <property type="gene ID" value="ENSMALG00000004846.1"/>
</dbReference>
<dbReference type="GO" id="GO:0015267">
    <property type="term" value="F:channel activity"/>
    <property type="evidence" value="ECO:0007669"/>
    <property type="project" value="InterPro"/>
</dbReference>
<evidence type="ECO:0000313" key="7">
    <source>
        <dbReference type="Proteomes" id="UP000261600"/>
    </source>
</evidence>
<dbReference type="KEGG" id="malb:109964260"/>
<comment type="subcellular location">
    <subcellularLocation>
        <location evidence="2">Nematocyst</location>
    </subcellularLocation>
    <subcellularLocation>
        <location evidence="1">Target cell membrane</location>
    </subcellularLocation>
</comment>
<dbReference type="GO" id="GO:0046930">
    <property type="term" value="C:pore complex"/>
    <property type="evidence" value="ECO:0007669"/>
    <property type="project" value="InterPro"/>
</dbReference>
<dbReference type="PANTHER" id="PTHR40388">
    <property type="entry name" value="BRYOPORIN"/>
    <property type="match status" value="1"/>
</dbReference>
<name>A0A3Q3IP63_MONAL</name>
<dbReference type="STRING" id="43700.ENSMALP00000006784"/>
<dbReference type="GO" id="GO:0006812">
    <property type="term" value="P:monoatomic cation transport"/>
    <property type="evidence" value="ECO:0007669"/>
    <property type="project" value="InterPro"/>
</dbReference>
<evidence type="ECO:0000256" key="2">
    <source>
        <dbReference type="ARBA" id="ARBA00004532"/>
    </source>
</evidence>
<reference evidence="6" key="2">
    <citation type="submission" date="2025-09" db="UniProtKB">
        <authorList>
            <consortium name="Ensembl"/>
        </authorList>
    </citation>
    <scope>IDENTIFICATION</scope>
</reference>
<accession>A0A3Q3IP63</accession>
<dbReference type="GO" id="GO:0046931">
    <property type="term" value="P:pore complex assembly"/>
    <property type="evidence" value="ECO:0007669"/>
    <property type="project" value="InterPro"/>
</dbReference>
<dbReference type="GO" id="GO:0051715">
    <property type="term" value="P:cytolysis in another organism"/>
    <property type="evidence" value="ECO:0007669"/>
    <property type="project" value="InterPro"/>
</dbReference>
<dbReference type="Gene3D" id="2.60.270.20">
    <property type="entry name" value="Cytolysin/lectin"/>
    <property type="match status" value="1"/>
</dbReference>
<dbReference type="GeneID" id="109964260"/>
<keyword evidence="5" id="KW-0166">Nematocyst</keyword>
<protein>
    <submittedName>
        <fullName evidence="6">Uncharacterized protein</fullName>
    </submittedName>
</protein>
<keyword evidence="4" id="KW-0472">Membrane</keyword>
<proteinExistence type="predicted"/>
<dbReference type="OrthoDB" id="2304600at2759"/>
<evidence type="ECO:0000256" key="4">
    <source>
        <dbReference type="ARBA" id="ARBA00023298"/>
    </source>
</evidence>